<dbReference type="Proteomes" id="UP000655751">
    <property type="component" value="Unassembled WGS sequence"/>
</dbReference>
<protein>
    <submittedName>
        <fullName evidence="2">Uncharacterized protein</fullName>
    </submittedName>
</protein>
<dbReference type="RefSeq" id="WP_196147974.1">
    <property type="nucleotide sequence ID" value="NZ_JADMLG010000002.1"/>
</dbReference>
<name>A0A931I848_9NOCA</name>
<keyword evidence="3" id="KW-1185">Reference proteome</keyword>
<feature type="transmembrane region" description="Helical" evidence="1">
    <location>
        <begin position="15"/>
        <end position="41"/>
    </location>
</feature>
<organism evidence="2 3">
    <name type="scientific">Nocardia bovistercoris</name>
    <dbReference type="NCBI Taxonomy" id="2785916"/>
    <lineage>
        <taxon>Bacteria</taxon>
        <taxon>Bacillati</taxon>
        <taxon>Actinomycetota</taxon>
        <taxon>Actinomycetes</taxon>
        <taxon>Mycobacteriales</taxon>
        <taxon>Nocardiaceae</taxon>
        <taxon>Nocardia</taxon>
    </lineage>
</organism>
<keyword evidence="1" id="KW-1133">Transmembrane helix</keyword>
<dbReference type="AlphaFoldDB" id="A0A931I848"/>
<reference evidence="2" key="1">
    <citation type="submission" date="2020-11" db="EMBL/GenBank/DDBJ databases">
        <title>Nocardia NEAU-351.nov., a novel actinomycete isolated from the cow dung.</title>
        <authorList>
            <person name="Zhang X."/>
        </authorList>
    </citation>
    <scope>NUCLEOTIDE SEQUENCE</scope>
    <source>
        <strain evidence="2">NEAU-351</strain>
    </source>
</reference>
<dbReference type="EMBL" id="JADMLG010000002">
    <property type="protein sequence ID" value="MBH0775620.1"/>
    <property type="molecule type" value="Genomic_DNA"/>
</dbReference>
<keyword evidence="1" id="KW-0472">Membrane</keyword>
<accession>A0A931I848</accession>
<evidence type="ECO:0000313" key="2">
    <source>
        <dbReference type="EMBL" id="MBH0775620.1"/>
    </source>
</evidence>
<keyword evidence="1" id="KW-0812">Transmembrane</keyword>
<comment type="caution">
    <text evidence="2">The sequence shown here is derived from an EMBL/GenBank/DDBJ whole genome shotgun (WGS) entry which is preliminary data.</text>
</comment>
<proteinExistence type="predicted"/>
<evidence type="ECO:0000313" key="3">
    <source>
        <dbReference type="Proteomes" id="UP000655751"/>
    </source>
</evidence>
<sequence>MQLLGGRLDTVMNQAIIALLGAAIGSASAIAGSVITNIVAIRNENSRQKESRHAAYVAALRKEAATAFSEIYAEFSAIEQICWFAKNIPVEVNSDMVRRYYAAIEATDPRMMAALATVAGLNVPLHDELRPISRALQRLDDEVGEALRMLPTDRDLAISSLAACHANLVELDELIPKKIAEVMRTAERSIEGQ</sequence>
<evidence type="ECO:0000256" key="1">
    <source>
        <dbReference type="SAM" id="Phobius"/>
    </source>
</evidence>
<gene>
    <name evidence="2" type="ORF">IT779_04865</name>
</gene>